<dbReference type="Proteomes" id="UP000604481">
    <property type="component" value="Unassembled WGS sequence"/>
</dbReference>
<protein>
    <recommendedName>
        <fullName evidence="2">UPF0102 protein INR99_12840</fullName>
    </recommendedName>
</protein>
<dbReference type="EMBL" id="JADFUA010000008">
    <property type="protein sequence ID" value="MBE9610229.1"/>
    <property type="molecule type" value="Genomic_DNA"/>
</dbReference>
<dbReference type="NCBIfam" id="NF009150">
    <property type="entry name" value="PRK12497.1-3"/>
    <property type="match status" value="1"/>
</dbReference>
<accession>A0A8J7FQ68</accession>
<organism evidence="3 4">
    <name type="scientific">Chitinilyticum piscinae</name>
    <dbReference type="NCBI Taxonomy" id="2866724"/>
    <lineage>
        <taxon>Bacteria</taxon>
        <taxon>Pseudomonadati</taxon>
        <taxon>Pseudomonadota</taxon>
        <taxon>Betaproteobacteria</taxon>
        <taxon>Neisseriales</taxon>
        <taxon>Chitinibacteraceae</taxon>
        <taxon>Chitinilyticum</taxon>
    </lineage>
</organism>
<dbReference type="AlphaFoldDB" id="A0A8J7FQ68"/>
<keyword evidence="4" id="KW-1185">Reference proteome</keyword>
<sequence>MNERGRLAEAMAASYLERQGLRIVERNWQCRRGEIDLIAREGETLVFVEVRARASARFGGAAASISQAKRAKLLIAAQTYLSSLRVTPACRFDALCIEGTTVNWLKNCLDATEG</sequence>
<reference evidence="3 4" key="1">
    <citation type="submission" date="2020-10" db="EMBL/GenBank/DDBJ databases">
        <title>The genome sequence of Chitinilyticum litopenaei 4Y14.</title>
        <authorList>
            <person name="Liu Y."/>
        </authorList>
    </citation>
    <scope>NUCLEOTIDE SEQUENCE [LARGE SCALE GENOMIC DNA]</scope>
    <source>
        <strain evidence="3 4">4Y14</strain>
    </source>
</reference>
<gene>
    <name evidence="3" type="ORF">INR99_12840</name>
</gene>
<comment type="caution">
    <text evidence="3">The sequence shown here is derived from an EMBL/GenBank/DDBJ whole genome shotgun (WGS) entry which is preliminary data.</text>
</comment>
<dbReference type="NCBIfam" id="TIGR00252">
    <property type="entry name" value="YraN family protein"/>
    <property type="match status" value="1"/>
</dbReference>
<dbReference type="PANTHER" id="PTHR34039:SF1">
    <property type="entry name" value="UPF0102 PROTEIN YRAN"/>
    <property type="match status" value="1"/>
</dbReference>
<name>A0A8J7FQ68_9NEIS</name>
<evidence type="ECO:0000313" key="3">
    <source>
        <dbReference type="EMBL" id="MBE9610229.1"/>
    </source>
</evidence>
<dbReference type="HAMAP" id="MF_00048">
    <property type="entry name" value="UPF0102"/>
    <property type="match status" value="1"/>
</dbReference>
<dbReference type="InterPro" id="IPR011856">
    <property type="entry name" value="tRNA_endonuc-like_dom_sf"/>
</dbReference>
<dbReference type="InterPro" id="IPR011335">
    <property type="entry name" value="Restrct_endonuc-II-like"/>
</dbReference>
<dbReference type="PANTHER" id="PTHR34039">
    <property type="entry name" value="UPF0102 PROTEIN YRAN"/>
    <property type="match status" value="1"/>
</dbReference>
<dbReference type="InterPro" id="IPR003509">
    <property type="entry name" value="UPF0102_YraN-like"/>
</dbReference>
<dbReference type="CDD" id="cd20736">
    <property type="entry name" value="PoNe_Nuclease"/>
    <property type="match status" value="1"/>
</dbReference>
<dbReference type="Pfam" id="PF02021">
    <property type="entry name" value="UPF0102"/>
    <property type="match status" value="1"/>
</dbReference>
<evidence type="ECO:0000313" key="4">
    <source>
        <dbReference type="Proteomes" id="UP000604481"/>
    </source>
</evidence>
<comment type="similarity">
    <text evidence="1 2">Belongs to the UPF0102 family.</text>
</comment>
<evidence type="ECO:0000256" key="2">
    <source>
        <dbReference type="HAMAP-Rule" id="MF_00048"/>
    </source>
</evidence>
<dbReference type="Gene3D" id="3.40.1350.10">
    <property type="match status" value="1"/>
</dbReference>
<proteinExistence type="inferred from homology"/>
<dbReference type="RefSeq" id="WP_194116759.1">
    <property type="nucleotide sequence ID" value="NZ_JADFUA010000008.1"/>
</dbReference>
<dbReference type="SUPFAM" id="SSF52980">
    <property type="entry name" value="Restriction endonuclease-like"/>
    <property type="match status" value="1"/>
</dbReference>
<dbReference type="GO" id="GO:0003676">
    <property type="term" value="F:nucleic acid binding"/>
    <property type="evidence" value="ECO:0007669"/>
    <property type="project" value="InterPro"/>
</dbReference>
<evidence type="ECO:0000256" key="1">
    <source>
        <dbReference type="ARBA" id="ARBA00006738"/>
    </source>
</evidence>